<proteinExistence type="predicted"/>
<organism evidence="1 2">
    <name type="scientific">Streptomyces broussonetiae</name>
    <dbReference type="NCBI Taxonomy" id="2686304"/>
    <lineage>
        <taxon>Bacteria</taxon>
        <taxon>Bacillati</taxon>
        <taxon>Actinomycetota</taxon>
        <taxon>Actinomycetes</taxon>
        <taxon>Kitasatosporales</taxon>
        <taxon>Streptomycetaceae</taxon>
        <taxon>Streptomyces</taxon>
    </lineage>
</organism>
<evidence type="ECO:0008006" key="3">
    <source>
        <dbReference type="Google" id="ProtNLM"/>
    </source>
</evidence>
<keyword evidence="2" id="KW-1185">Reference proteome</keyword>
<evidence type="ECO:0000313" key="2">
    <source>
        <dbReference type="Proteomes" id="UP001585080"/>
    </source>
</evidence>
<dbReference type="Proteomes" id="UP001585080">
    <property type="component" value="Unassembled WGS sequence"/>
</dbReference>
<name>A0ABV5EDG4_9ACTN</name>
<dbReference type="RefSeq" id="WP_376733544.1">
    <property type="nucleotide sequence ID" value="NZ_JAYMRP010000016.1"/>
</dbReference>
<evidence type="ECO:0000313" key="1">
    <source>
        <dbReference type="EMBL" id="MFB8774857.1"/>
    </source>
</evidence>
<dbReference type="EMBL" id="JAYMRP010000016">
    <property type="protein sequence ID" value="MFB8774857.1"/>
    <property type="molecule type" value="Genomic_DNA"/>
</dbReference>
<protein>
    <recommendedName>
        <fullName evidence="3">XRE family transcriptional regulator</fullName>
    </recommendedName>
</protein>
<accession>A0ABV5EDG4</accession>
<gene>
    <name evidence="1" type="ORF">VSS16_19340</name>
</gene>
<reference evidence="1 2" key="1">
    <citation type="submission" date="2024-01" db="EMBL/GenBank/DDBJ databases">
        <title>Genome mining of biosynthetic gene clusters to explore secondary metabolites of Streptomyces sp.</title>
        <authorList>
            <person name="Baig A."/>
            <person name="Ajitkumar Shintre N."/>
            <person name="Kumar H."/>
            <person name="Anbarasu A."/>
            <person name="Ramaiah S."/>
        </authorList>
    </citation>
    <scope>NUCLEOTIDE SEQUENCE [LARGE SCALE GENOMIC DNA]</scope>
    <source>
        <strain evidence="1 2">A57</strain>
    </source>
</reference>
<sequence length="501" mass="55542">MAKSRTRAGTPAGIETCLRALRRRNIEGPKAVIRAFRSAGITLDWSESSVRSMLNGHRDPKPAFVRALARLADLPASEVFVEMGWLPAEEASAPRTGHLVRQLRDGIAAMGRIPREWETAWSDRAPAAAVAAVLSTEYGARRFTAELSAVSSGEIYPTVVLDVAEFRLRPGRRALPLPEARALAEQAQVWDTLPLADGPHADYWSTRLELTALAHRALKDRGECSWQGEPGAHLWLEPCDGHRPRHLLVQDRAAAVERPTRVAYTRMPGQAVPPLVVIGRRPLAGGAAALLADGLGMQYVLPRSDAEVTSDGQVVPVRRERLSGRLQSWLMTVDHLRARHDTAVPWPAVVLTRPYVFADDDRALRALEHLPARVVFVRPAERMLHWWAARQAQCGARSEGWVEREWRLYAAIDKALRARPADHTLTLTVPEPDTPLPVTGWGWPAAVSDLQPRLAWAVLGWLDRTVNRHGPRLTEGLLPGPLKEWAPTLRDDPEVPVLLTR</sequence>
<comment type="caution">
    <text evidence="1">The sequence shown here is derived from an EMBL/GenBank/DDBJ whole genome shotgun (WGS) entry which is preliminary data.</text>
</comment>